<dbReference type="RefSeq" id="WP_211936238.1">
    <property type="nucleotide sequence ID" value="NZ_CP073078.1"/>
</dbReference>
<dbReference type="Proteomes" id="UP000676409">
    <property type="component" value="Chromosome"/>
</dbReference>
<evidence type="ECO:0000313" key="3">
    <source>
        <dbReference type="Proteomes" id="UP000676409"/>
    </source>
</evidence>
<dbReference type="EMBL" id="CP073078">
    <property type="protein sequence ID" value="QUD86186.1"/>
    <property type="molecule type" value="Genomic_DNA"/>
</dbReference>
<organism evidence="2 3">
    <name type="scientific">Phenylobacterium montanum</name>
    <dbReference type="NCBI Taxonomy" id="2823693"/>
    <lineage>
        <taxon>Bacteria</taxon>
        <taxon>Pseudomonadati</taxon>
        <taxon>Pseudomonadota</taxon>
        <taxon>Alphaproteobacteria</taxon>
        <taxon>Caulobacterales</taxon>
        <taxon>Caulobacteraceae</taxon>
        <taxon>Phenylobacterium</taxon>
    </lineage>
</organism>
<protein>
    <recommendedName>
        <fullName evidence="4">Tat pathway signal protein</fullName>
    </recommendedName>
</protein>
<sequence>MTSRRSLLILAAALAAAPPLARAEEQKKKGGGLTYLQLQTLSATVLRGDGRRGVMTVEVGVDIPNNGLRARAQISQPRLRAAYVQALQTYASGLGPGAPPDADYISRMLQTETDHVLGGPGGKLLLGTILIN</sequence>
<dbReference type="InterPro" id="IPR006311">
    <property type="entry name" value="TAT_signal"/>
</dbReference>
<keyword evidence="1" id="KW-0732">Signal</keyword>
<feature type="signal peptide" evidence="1">
    <location>
        <begin position="1"/>
        <end position="23"/>
    </location>
</feature>
<keyword evidence="3" id="KW-1185">Reference proteome</keyword>
<gene>
    <name evidence="2" type="ORF">KCG34_13860</name>
</gene>
<reference evidence="2" key="1">
    <citation type="submission" date="2021-04" db="EMBL/GenBank/DDBJ databases">
        <title>The complete genome sequence of Caulobacter sp. S6.</title>
        <authorList>
            <person name="Tang Y."/>
            <person name="Ouyang W."/>
            <person name="Liu Q."/>
            <person name="Huang B."/>
            <person name="Guo Z."/>
            <person name="Lei P."/>
        </authorList>
    </citation>
    <scope>NUCLEOTIDE SEQUENCE</scope>
    <source>
        <strain evidence="2">S6</strain>
    </source>
</reference>
<name>A0A975FXM5_9CAUL</name>
<proteinExistence type="predicted"/>
<feature type="chain" id="PRO_5036718767" description="Tat pathway signal protein" evidence="1">
    <location>
        <begin position="24"/>
        <end position="132"/>
    </location>
</feature>
<dbReference type="KEGG" id="caul:KCG34_13860"/>
<dbReference type="AlphaFoldDB" id="A0A975FXM5"/>
<evidence type="ECO:0000313" key="2">
    <source>
        <dbReference type="EMBL" id="QUD86186.1"/>
    </source>
</evidence>
<evidence type="ECO:0000256" key="1">
    <source>
        <dbReference type="SAM" id="SignalP"/>
    </source>
</evidence>
<accession>A0A975FXM5</accession>
<dbReference type="PROSITE" id="PS51318">
    <property type="entry name" value="TAT"/>
    <property type="match status" value="1"/>
</dbReference>
<evidence type="ECO:0008006" key="4">
    <source>
        <dbReference type="Google" id="ProtNLM"/>
    </source>
</evidence>